<dbReference type="InterPro" id="IPR051677">
    <property type="entry name" value="AfsR-DnrI-RedD_regulator"/>
</dbReference>
<dbReference type="SUPFAM" id="SSF48452">
    <property type="entry name" value="TPR-like"/>
    <property type="match status" value="1"/>
</dbReference>
<dbReference type="Pfam" id="PF03704">
    <property type="entry name" value="BTAD"/>
    <property type="match status" value="1"/>
</dbReference>
<evidence type="ECO:0000313" key="7">
    <source>
        <dbReference type="EMBL" id="ADR01065.1"/>
    </source>
</evidence>
<comment type="similarity">
    <text evidence="1">Belongs to the AfsR/DnrI/RedD regulatory family.</text>
</comment>
<dbReference type="PANTHER" id="PTHR35807">
    <property type="entry name" value="TRANSCRIPTIONAL REGULATOR REDD-RELATED"/>
    <property type="match status" value="1"/>
</dbReference>
<dbReference type="InterPro" id="IPR016032">
    <property type="entry name" value="Sig_transdc_resp-reg_C-effctor"/>
</dbReference>
<evidence type="ECO:0000256" key="1">
    <source>
        <dbReference type="ARBA" id="ARBA00005820"/>
    </source>
</evidence>
<dbReference type="InterPro" id="IPR036388">
    <property type="entry name" value="WH-like_DNA-bd_sf"/>
</dbReference>
<reference evidence="7" key="1">
    <citation type="journal article" date="2010" name="Mol. Biosyst.">
        <title>Moving posttranslational modifications forward to biosynthesize the glycosylated thiopeptide nocathiacin I in Nocardia sp. ATCC202099.</title>
        <authorList>
            <person name="Ding Y."/>
            <person name="Yu Y."/>
            <person name="Pan H."/>
            <person name="Guo H."/>
            <person name="Li Y."/>
            <person name="Liu W."/>
        </authorList>
    </citation>
    <scope>NUCLEOTIDE SEQUENCE</scope>
    <source>
        <strain evidence="7">ATCC 202099</strain>
    </source>
</reference>
<dbReference type="Gene3D" id="1.10.10.10">
    <property type="entry name" value="Winged helix-like DNA-binding domain superfamily/Winged helix DNA-binding domain"/>
    <property type="match status" value="1"/>
</dbReference>
<dbReference type="EMBL" id="GU564398">
    <property type="protein sequence ID" value="ADR01065.1"/>
    <property type="molecule type" value="Genomic_DNA"/>
</dbReference>
<organism evidence="7">
    <name type="scientific">Nocardia sp. ATCC 202099</name>
    <dbReference type="NCBI Taxonomy" id="930400"/>
    <lineage>
        <taxon>Bacteria</taxon>
        <taxon>Bacillati</taxon>
        <taxon>Actinomycetota</taxon>
        <taxon>Actinomycetes</taxon>
        <taxon>Mycobacteriales</taxon>
        <taxon>Nocardiaceae</taxon>
        <taxon>Nocardia</taxon>
    </lineage>
</organism>
<gene>
    <name evidence="7" type="primary">nocP</name>
</gene>
<evidence type="ECO:0000256" key="3">
    <source>
        <dbReference type="ARBA" id="ARBA00023125"/>
    </source>
</evidence>
<dbReference type="PANTHER" id="PTHR35807:SF1">
    <property type="entry name" value="TRANSCRIPTIONAL REGULATOR REDD"/>
    <property type="match status" value="1"/>
</dbReference>
<evidence type="ECO:0000256" key="4">
    <source>
        <dbReference type="ARBA" id="ARBA00023163"/>
    </source>
</evidence>
<sequence>MLKIRVLGPLEVAHDDVSVAPSATKPRTVLALLAINANTVVPLDAIIAELWGDTTPRSARAVVQTYVMQLRKQAAKVLAGRVDAPESVARELVRTQPGGYVLSADEPSVDAWAFERLTTAGHRERESGDLVAASRSFSDALAWWRGGPLLDVQTGAVLNSYAKRLQEAHLNALDRRIEVDLRLGRHYELLGELTALVNRYPTHEGLCAHLMLALYRSGRRSEALEVYRDVRARMIAELALEPSPALRRLHRSMLVSDRAPTDLTDTWQATVVPPRKPAGPIPADLAATSWDIHPAIASN</sequence>
<keyword evidence="4" id="KW-0804">Transcription</keyword>
<protein>
    <submittedName>
        <fullName evidence="7">NocP</fullName>
    </submittedName>
</protein>
<evidence type="ECO:0000256" key="5">
    <source>
        <dbReference type="PROSITE-ProRule" id="PRU01091"/>
    </source>
</evidence>
<dbReference type="SMART" id="SM01043">
    <property type="entry name" value="BTAD"/>
    <property type="match status" value="1"/>
</dbReference>
<dbReference type="InterPro" id="IPR001867">
    <property type="entry name" value="OmpR/PhoB-type_DNA-bd"/>
</dbReference>
<dbReference type="GO" id="GO:0003677">
    <property type="term" value="F:DNA binding"/>
    <property type="evidence" value="ECO:0007669"/>
    <property type="project" value="UniProtKB-UniRule"/>
</dbReference>
<keyword evidence="2" id="KW-0805">Transcription regulation</keyword>
<keyword evidence="3 5" id="KW-0238">DNA-binding</keyword>
<dbReference type="CDD" id="cd15831">
    <property type="entry name" value="BTAD"/>
    <property type="match status" value="1"/>
</dbReference>
<feature type="DNA-binding region" description="OmpR/PhoB-type" evidence="5">
    <location>
        <begin position="1"/>
        <end position="104"/>
    </location>
</feature>
<evidence type="ECO:0000256" key="2">
    <source>
        <dbReference type="ARBA" id="ARBA00023015"/>
    </source>
</evidence>
<evidence type="ECO:0000259" key="6">
    <source>
        <dbReference type="PROSITE" id="PS51755"/>
    </source>
</evidence>
<name>E5DUG1_9NOCA</name>
<dbReference type="Gene3D" id="1.25.40.10">
    <property type="entry name" value="Tetratricopeptide repeat domain"/>
    <property type="match status" value="1"/>
</dbReference>
<dbReference type="InterPro" id="IPR011990">
    <property type="entry name" value="TPR-like_helical_dom_sf"/>
</dbReference>
<dbReference type="SMR" id="E5DUG1"/>
<dbReference type="Pfam" id="PF00486">
    <property type="entry name" value="Trans_reg_C"/>
    <property type="match status" value="1"/>
</dbReference>
<accession>E5DUG1</accession>
<dbReference type="InterPro" id="IPR005158">
    <property type="entry name" value="BTAD"/>
</dbReference>
<feature type="domain" description="OmpR/PhoB-type" evidence="6">
    <location>
        <begin position="1"/>
        <end position="104"/>
    </location>
</feature>
<dbReference type="SUPFAM" id="SSF46894">
    <property type="entry name" value="C-terminal effector domain of the bipartite response regulators"/>
    <property type="match status" value="1"/>
</dbReference>
<proteinExistence type="inferred from homology"/>
<dbReference type="GO" id="GO:0006355">
    <property type="term" value="P:regulation of DNA-templated transcription"/>
    <property type="evidence" value="ECO:0007669"/>
    <property type="project" value="InterPro"/>
</dbReference>
<dbReference type="AlphaFoldDB" id="E5DUG1"/>
<dbReference type="PROSITE" id="PS51755">
    <property type="entry name" value="OMPR_PHOB"/>
    <property type="match status" value="1"/>
</dbReference>
<dbReference type="SMART" id="SM00862">
    <property type="entry name" value="Trans_reg_C"/>
    <property type="match status" value="1"/>
</dbReference>
<dbReference type="GO" id="GO:0000160">
    <property type="term" value="P:phosphorelay signal transduction system"/>
    <property type="evidence" value="ECO:0007669"/>
    <property type="project" value="InterPro"/>
</dbReference>